<protein>
    <submittedName>
        <fullName evidence="2">Domain of Uncharacterized Function with PDB structure</fullName>
    </submittedName>
</protein>
<reference evidence="2 3" key="1">
    <citation type="submission" date="2018-06" db="EMBL/GenBank/DDBJ databases">
        <authorList>
            <consortium name="Pathogen Informatics"/>
            <person name="Doyle S."/>
        </authorList>
    </citation>
    <scope>NUCLEOTIDE SEQUENCE [LARGE SCALE GENOMIC DNA]</scope>
    <source>
        <strain evidence="2 3">NCTC10571</strain>
    </source>
</reference>
<evidence type="ECO:0000313" key="3">
    <source>
        <dbReference type="Proteomes" id="UP000255234"/>
    </source>
</evidence>
<dbReference type="InterPro" id="IPR024418">
    <property type="entry name" value="DUF3862"/>
</dbReference>
<proteinExistence type="predicted"/>
<sequence length="196" mass="21266">MAKKGCLGCLGFIIALLVLGGIIGAISGSNDNDSSTSTSSNKTIKTEGLTYQKFVDLQMGITVEDVNKIIGTEGELESSNKFGDIETKSYRWHEGMANMNCMFQNGQMVSKAMADFSSLVNIDGKDITLEQFNNIQMGSSYEEVCKVVGREGLLSSQVNIVGQESIMYTWMNKNGGNFNVTFSNGVVSMKSQFGLK</sequence>
<evidence type="ECO:0000256" key="1">
    <source>
        <dbReference type="ARBA" id="ARBA00022729"/>
    </source>
</evidence>
<accession>A0A378NT09</accession>
<name>A0A378NT09_9FIRM</name>
<dbReference type="RefSeq" id="WP_115151839.1">
    <property type="nucleotide sequence ID" value="NZ_UGPP01000001.1"/>
</dbReference>
<dbReference type="Pfam" id="PF12978">
    <property type="entry name" value="DUF3862"/>
    <property type="match status" value="1"/>
</dbReference>
<keyword evidence="1" id="KW-0732">Signal</keyword>
<organism evidence="2 3">
    <name type="scientific">Megamonas hypermegale</name>
    <dbReference type="NCBI Taxonomy" id="158847"/>
    <lineage>
        <taxon>Bacteria</taxon>
        <taxon>Bacillati</taxon>
        <taxon>Bacillota</taxon>
        <taxon>Negativicutes</taxon>
        <taxon>Selenomonadales</taxon>
        <taxon>Selenomonadaceae</taxon>
        <taxon>Megamonas</taxon>
    </lineage>
</organism>
<dbReference type="InterPro" id="IPR037873">
    <property type="entry name" value="BamE-like"/>
</dbReference>
<dbReference type="AlphaFoldDB" id="A0A378NT09"/>
<evidence type="ECO:0000313" key="2">
    <source>
        <dbReference type="EMBL" id="STY71523.1"/>
    </source>
</evidence>
<dbReference type="Proteomes" id="UP000255234">
    <property type="component" value="Unassembled WGS sequence"/>
</dbReference>
<dbReference type="Gene3D" id="3.30.1450.10">
    <property type="match status" value="2"/>
</dbReference>
<dbReference type="EMBL" id="UGPP01000001">
    <property type="protein sequence ID" value="STY71523.1"/>
    <property type="molecule type" value="Genomic_DNA"/>
</dbReference>
<gene>
    <name evidence="2" type="ORF">NCTC10571_01679</name>
</gene>